<dbReference type="GO" id="GO:0016887">
    <property type="term" value="F:ATP hydrolysis activity"/>
    <property type="evidence" value="ECO:0007669"/>
    <property type="project" value="InterPro"/>
</dbReference>
<organism evidence="3 4">
    <name type="scientific">Urinicoccus massiliensis</name>
    <dbReference type="NCBI Taxonomy" id="1723382"/>
    <lineage>
        <taxon>Bacteria</taxon>
        <taxon>Bacillati</taxon>
        <taxon>Bacillota</taxon>
        <taxon>Tissierellia</taxon>
        <taxon>Tissierellales</taxon>
        <taxon>Peptoniphilaceae</taxon>
        <taxon>Urinicoccus</taxon>
    </lineage>
</organism>
<dbReference type="InterPro" id="IPR038729">
    <property type="entry name" value="Rad50/SbcC_AAA"/>
</dbReference>
<name>A0A8H2M4N7_9FIRM</name>
<dbReference type="EMBL" id="CAACYI010000001">
    <property type="protein sequence ID" value="VFB16369.1"/>
    <property type="molecule type" value="Genomic_DNA"/>
</dbReference>
<accession>A0A8H2M4N7</accession>
<dbReference type="Pfam" id="PF13476">
    <property type="entry name" value="AAA_23"/>
    <property type="match status" value="1"/>
</dbReference>
<evidence type="ECO:0000313" key="4">
    <source>
        <dbReference type="Proteomes" id="UP000377798"/>
    </source>
</evidence>
<dbReference type="Proteomes" id="UP000377798">
    <property type="component" value="Unassembled WGS sequence"/>
</dbReference>
<keyword evidence="1" id="KW-0175">Coiled coil</keyword>
<comment type="caution">
    <text evidence="3">The sequence shown here is derived from an EMBL/GenBank/DDBJ whole genome shotgun (WGS) entry which is preliminary data.</text>
</comment>
<evidence type="ECO:0000259" key="2">
    <source>
        <dbReference type="Pfam" id="PF13476"/>
    </source>
</evidence>
<dbReference type="RefSeq" id="WP_131748975.1">
    <property type="nucleotide sequence ID" value="NZ_CAACYI010000001.1"/>
</dbReference>
<feature type="domain" description="Rad50/SbcC-type AAA" evidence="2">
    <location>
        <begin position="7"/>
        <end position="247"/>
    </location>
</feature>
<dbReference type="InterPro" id="IPR027417">
    <property type="entry name" value="P-loop_NTPase"/>
</dbReference>
<evidence type="ECO:0000313" key="3">
    <source>
        <dbReference type="EMBL" id="VFB16369.1"/>
    </source>
</evidence>
<dbReference type="Gene3D" id="3.40.50.300">
    <property type="entry name" value="P-loop containing nucleotide triphosphate hydrolases"/>
    <property type="match status" value="1"/>
</dbReference>
<dbReference type="AlphaFoldDB" id="A0A8H2M4N7"/>
<sequence>MKKQIKSLHLKNFQSHEDTVLEFLPGLNVILGNSDSGKSAIVRGLRWLFYNEPMGADFLQRGKTQVEVTAEFYDGTILKRSRHKGTNAYDLTLSTGEAMHFEGFGRTVPKEIVDYLNLKKFPLSPTDDLTLNIADQLEGPFLLQEKDSNKANAIGRLVGIHYIDQAQRNVNRDIKSLNQDLKYEENSLEELLEKKKEYDFIEDKTRLLKNLQEIIEKGKKAEEKKECIESHLKTYQAIREDIDQCQKRLIDYKGIDQLKAHLLALKEAKKRHSHLLRISTSYGLIQDKMSQCKGLLDQVKDLDRAKDSLKKTQLLDKDYKQIMTLTRLYQSNQESLEEVQGQLKEAKELKKAKKYLEEGKGTYQGLVRLKGYAETLRDLNQRFSIADQYFKKFADFDKAITLTETIKLNVGKLEQLKNLEASLVKLGAEKQTNLIQLKSMEKSITGDKAKLENILTELKICPICKRPMDQHTIETIISN</sequence>
<feature type="coiled-coil region" evidence="1">
    <location>
        <begin position="292"/>
        <end position="352"/>
    </location>
</feature>
<proteinExistence type="predicted"/>
<protein>
    <submittedName>
        <fullName evidence="3">Chromosome segregation protein</fullName>
    </submittedName>
</protein>
<feature type="coiled-coil region" evidence="1">
    <location>
        <begin position="174"/>
        <end position="248"/>
    </location>
</feature>
<gene>
    <name evidence="3" type="ORF">NCTC13150_00891</name>
</gene>
<dbReference type="SUPFAM" id="SSF52540">
    <property type="entry name" value="P-loop containing nucleoside triphosphate hydrolases"/>
    <property type="match status" value="1"/>
</dbReference>
<reference evidence="3 4" key="1">
    <citation type="submission" date="2019-02" db="EMBL/GenBank/DDBJ databases">
        <authorList>
            <consortium name="Pathogen Informatics"/>
        </authorList>
    </citation>
    <scope>NUCLEOTIDE SEQUENCE [LARGE SCALE GENOMIC DNA]</scope>
    <source>
        <strain evidence="3 4">3012STDY7089603</strain>
    </source>
</reference>
<dbReference type="GO" id="GO:0006302">
    <property type="term" value="P:double-strand break repair"/>
    <property type="evidence" value="ECO:0007669"/>
    <property type="project" value="InterPro"/>
</dbReference>
<evidence type="ECO:0000256" key="1">
    <source>
        <dbReference type="SAM" id="Coils"/>
    </source>
</evidence>
<keyword evidence="4" id="KW-1185">Reference proteome</keyword>